<dbReference type="GeneID" id="7445764"/>
<evidence type="ECO:0000256" key="2">
    <source>
        <dbReference type="ARBA" id="ARBA00023136"/>
    </source>
</evidence>
<dbReference type="RefSeq" id="XP_002293565.1">
    <property type="nucleotide sequence ID" value="XM_002293529.1"/>
</dbReference>
<dbReference type="HOGENOM" id="CLU_030378_2_0_1"/>
<feature type="compositionally biased region" description="Polar residues" evidence="3">
    <location>
        <begin position="291"/>
        <end position="310"/>
    </location>
</feature>
<dbReference type="STRING" id="35128.B8CBD6"/>
<organism evidence="5 6">
    <name type="scientific">Thalassiosira pseudonana</name>
    <name type="common">Marine diatom</name>
    <name type="synonym">Cyclotella nana</name>
    <dbReference type="NCBI Taxonomy" id="35128"/>
    <lineage>
        <taxon>Eukaryota</taxon>
        <taxon>Sar</taxon>
        <taxon>Stramenopiles</taxon>
        <taxon>Ochrophyta</taxon>
        <taxon>Bacillariophyta</taxon>
        <taxon>Coscinodiscophyceae</taxon>
        <taxon>Thalassiosirophycidae</taxon>
        <taxon>Thalassiosirales</taxon>
        <taxon>Thalassiosiraceae</taxon>
        <taxon>Thalassiosira</taxon>
    </lineage>
</organism>
<reference evidence="5 6" key="1">
    <citation type="journal article" date="2004" name="Science">
        <title>The genome of the diatom Thalassiosira pseudonana: ecology, evolution, and metabolism.</title>
        <authorList>
            <person name="Armbrust E.V."/>
            <person name="Berges J.A."/>
            <person name="Bowler C."/>
            <person name="Green B.R."/>
            <person name="Martinez D."/>
            <person name="Putnam N.H."/>
            <person name="Zhou S."/>
            <person name="Allen A.E."/>
            <person name="Apt K.E."/>
            <person name="Bechner M."/>
            <person name="Brzezinski M.A."/>
            <person name="Chaal B.K."/>
            <person name="Chiovitti A."/>
            <person name="Davis A.K."/>
            <person name="Demarest M.S."/>
            <person name="Detter J.C."/>
            <person name="Glavina T."/>
            <person name="Goodstein D."/>
            <person name="Hadi M.Z."/>
            <person name="Hellsten U."/>
            <person name="Hildebrand M."/>
            <person name="Jenkins B.D."/>
            <person name="Jurka J."/>
            <person name="Kapitonov V.V."/>
            <person name="Kroger N."/>
            <person name="Lau W.W."/>
            <person name="Lane T.W."/>
            <person name="Larimer F.W."/>
            <person name="Lippmeier J.C."/>
            <person name="Lucas S."/>
            <person name="Medina M."/>
            <person name="Montsant A."/>
            <person name="Obornik M."/>
            <person name="Parker M.S."/>
            <person name="Palenik B."/>
            <person name="Pazour G.J."/>
            <person name="Richardson P.M."/>
            <person name="Rynearson T.A."/>
            <person name="Saito M.A."/>
            <person name="Schwartz D.C."/>
            <person name="Thamatrakoln K."/>
            <person name="Valentin K."/>
            <person name="Vardi A."/>
            <person name="Wilkerson F.P."/>
            <person name="Rokhsar D.S."/>
        </authorList>
    </citation>
    <scope>NUCLEOTIDE SEQUENCE [LARGE SCALE GENOMIC DNA]</scope>
    <source>
        <strain evidence="5 6">CCMP1335</strain>
    </source>
</reference>
<dbReference type="AlphaFoldDB" id="B8CBD6"/>
<feature type="compositionally biased region" description="Low complexity" evidence="3">
    <location>
        <begin position="327"/>
        <end position="336"/>
    </location>
</feature>
<evidence type="ECO:0000313" key="6">
    <source>
        <dbReference type="Proteomes" id="UP000001449"/>
    </source>
</evidence>
<dbReference type="PANTHER" id="PTHR46009:SF1">
    <property type="entry name" value="VACUOLAR PROTEIN SORTING-ASSOCIATED PROTEIN VTA1 HOMOLOG"/>
    <property type="match status" value="1"/>
</dbReference>
<dbReference type="eggNOG" id="KOG0917">
    <property type="taxonomic scope" value="Eukaryota"/>
</dbReference>
<dbReference type="EMBL" id="CM000648">
    <property type="protein sequence ID" value="EED89301.1"/>
    <property type="molecule type" value="Genomic_DNA"/>
</dbReference>
<protein>
    <recommendedName>
        <fullName evidence="4">Vta1/callose synthase N-terminal domain-containing protein</fullName>
    </recommendedName>
</protein>
<dbReference type="InParanoid" id="B8CBD6"/>
<keyword evidence="2" id="KW-0472">Membrane</keyword>
<dbReference type="PaxDb" id="35128-Thaps24658"/>
<proteinExistence type="predicted"/>
<dbReference type="InterPro" id="IPR044538">
    <property type="entry name" value="Vta1-like"/>
</dbReference>
<feature type="region of interest" description="Disordered" evidence="3">
    <location>
        <begin position="220"/>
        <end position="265"/>
    </location>
</feature>
<dbReference type="KEGG" id="tps:THAPSDRAFT_24658"/>
<evidence type="ECO:0000259" key="4">
    <source>
        <dbReference type="Pfam" id="PF04652"/>
    </source>
</evidence>
<sequence>MAPPLSKTAPPNLKKIVVFLRRAEELDRDKSSPESRVVAYNCRQYAVLQGIPLAGTDASSKSCLGELLDQLEKEKSAMAVFSKGEHWKICRKVADRVFDKADGEDQAGLADKGTAKTFYAAGTFYEILQQFYDGKGGEVEDDEETAEQKQEEEHRRVYCKWKATEILNAIKEGREPTPGGYKEQRQIEDDALPLVCEVDTTNVLSPAPEMPSVDLFFSSTENESTTNDHSSQVYDTNDDIAPPPYDDIELNLNGEAEPTNNEMPPAVKEVNERVDDSDDIFIPGALESSDADMNNTNLQPLAPSPSYSQHTETKSTPQPSSPPPSAAIPTQSTASPKASIGGGVLSSLFGKSHNTIKVSKEQMNDAVELTKFALAALQTGDGELGRQRLEEALGVLRR</sequence>
<feature type="compositionally biased region" description="Polar residues" evidence="3">
    <location>
        <begin position="220"/>
        <end position="235"/>
    </location>
</feature>
<keyword evidence="6" id="KW-1185">Reference proteome</keyword>
<dbReference type="Proteomes" id="UP000001449">
    <property type="component" value="Chromosome 13"/>
</dbReference>
<dbReference type="InterPro" id="IPR039431">
    <property type="entry name" value="Vta1/CALS_N"/>
</dbReference>
<dbReference type="Gene3D" id="1.25.40.270">
    <property type="entry name" value="Vacuolar protein sorting-associated protein vta1"/>
    <property type="match status" value="1"/>
</dbReference>
<dbReference type="GO" id="GO:0032511">
    <property type="term" value="P:late endosome to vacuole transport via multivesicular body sorting pathway"/>
    <property type="evidence" value="ECO:0000318"/>
    <property type="project" value="GO_Central"/>
</dbReference>
<dbReference type="OMA" id="ICRKVAD"/>
<name>B8CBD6_THAPS</name>
<evidence type="ECO:0000313" key="5">
    <source>
        <dbReference type="EMBL" id="EED89301.1"/>
    </source>
</evidence>
<dbReference type="GO" id="GO:0005771">
    <property type="term" value="C:multivesicular body"/>
    <property type="evidence" value="ECO:0000318"/>
    <property type="project" value="GO_Central"/>
</dbReference>
<feature type="region of interest" description="Disordered" evidence="3">
    <location>
        <begin position="282"/>
        <end position="346"/>
    </location>
</feature>
<dbReference type="InterPro" id="IPR023175">
    <property type="entry name" value="Vta1/CALS_N_sf"/>
</dbReference>
<dbReference type="Pfam" id="PF04652">
    <property type="entry name" value="Vta1"/>
    <property type="match status" value="1"/>
</dbReference>
<feature type="domain" description="Vta1/callose synthase N-terminal" evidence="4">
    <location>
        <begin position="16"/>
        <end position="172"/>
    </location>
</feature>
<comment type="subcellular location">
    <subcellularLocation>
        <location evidence="1">Endomembrane system</location>
    </subcellularLocation>
</comment>
<evidence type="ECO:0000256" key="1">
    <source>
        <dbReference type="ARBA" id="ARBA00004308"/>
    </source>
</evidence>
<reference evidence="5 6" key="2">
    <citation type="journal article" date="2008" name="Nature">
        <title>The Phaeodactylum genome reveals the evolutionary history of diatom genomes.</title>
        <authorList>
            <person name="Bowler C."/>
            <person name="Allen A.E."/>
            <person name="Badger J.H."/>
            <person name="Grimwood J."/>
            <person name="Jabbari K."/>
            <person name="Kuo A."/>
            <person name="Maheswari U."/>
            <person name="Martens C."/>
            <person name="Maumus F."/>
            <person name="Otillar R.P."/>
            <person name="Rayko E."/>
            <person name="Salamov A."/>
            <person name="Vandepoele K."/>
            <person name="Beszteri B."/>
            <person name="Gruber A."/>
            <person name="Heijde M."/>
            <person name="Katinka M."/>
            <person name="Mock T."/>
            <person name="Valentin K."/>
            <person name="Verret F."/>
            <person name="Berges J.A."/>
            <person name="Brownlee C."/>
            <person name="Cadoret J.P."/>
            <person name="Chiovitti A."/>
            <person name="Choi C.J."/>
            <person name="Coesel S."/>
            <person name="De Martino A."/>
            <person name="Detter J.C."/>
            <person name="Durkin C."/>
            <person name="Falciatore A."/>
            <person name="Fournet J."/>
            <person name="Haruta M."/>
            <person name="Huysman M.J."/>
            <person name="Jenkins B.D."/>
            <person name="Jiroutova K."/>
            <person name="Jorgensen R.E."/>
            <person name="Joubert Y."/>
            <person name="Kaplan A."/>
            <person name="Kroger N."/>
            <person name="Kroth P.G."/>
            <person name="La Roche J."/>
            <person name="Lindquist E."/>
            <person name="Lommer M."/>
            <person name="Martin-Jezequel V."/>
            <person name="Lopez P.J."/>
            <person name="Lucas S."/>
            <person name="Mangogna M."/>
            <person name="McGinnis K."/>
            <person name="Medlin L.K."/>
            <person name="Montsant A."/>
            <person name="Oudot-Le Secq M.P."/>
            <person name="Napoli C."/>
            <person name="Obornik M."/>
            <person name="Parker M.S."/>
            <person name="Petit J.L."/>
            <person name="Porcel B.M."/>
            <person name="Poulsen N."/>
            <person name="Robison M."/>
            <person name="Rychlewski L."/>
            <person name="Rynearson T.A."/>
            <person name="Schmutz J."/>
            <person name="Shapiro H."/>
            <person name="Siaut M."/>
            <person name="Stanley M."/>
            <person name="Sussman M.R."/>
            <person name="Taylor A.R."/>
            <person name="Vardi A."/>
            <person name="von Dassow P."/>
            <person name="Vyverman W."/>
            <person name="Willis A."/>
            <person name="Wyrwicz L.S."/>
            <person name="Rokhsar D.S."/>
            <person name="Weissenbach J."/>
            <person name="Armbrust E.V."/>
            <person name="Green B.R."/>
            <person name="Van de Peer Y."/>
            <person name="Grigoriev I.V."/>
        </authorList>
    </citation>
    <scope>NUCLEOTIDE SEQUENCE [LARGE SCALE GENOMIC DNA]</scope>
    <source>
        <strain evidence="5 6">CCMP1335</strain>
    </source>
</reference>
<evidence type="ECO:0000256" key="3">
    <source>
        <dbReference type="SAM" id="MobiDB-lite"/>
    </source>
</evidence>
<accession>B8CBD6</accession>
<gene>
    <name evidence="5" type="ORF">THAPSDRAFT_24658</name>
</gene>
<dbReference type="PANTHER" id="PTHR46009">
    <property type="entry name" value="VACUOLAR PROTEIN SORTING-ASSOCIATED PROTEIN VTA1 HOMOLOG"/>
    <property type="match status" value="1"/>
</dbReference>